<feature type="compositionally biased region" description="Low complexity" evidence="1">
    <location>
        <begin position="95"/>
        <end position="106"/>
    </location>
</feature>
<dbReference type="Proteomes" id="UP001652641">
    <property type="component" value="Unplaced"/>
</dbReference>
<accession>A0ABM4ZFX0</accession>
<feature type="compositionally biased region" description="Pro residues" evidence="1">
    <location>
        <begin position="66"/>
        <end position="94"/>
    </location>
</feature>
<feature type="region of interest" description="Disordered" evidence="1">
    <location>
        <begin position="50"/>
        <end position="178"/>
    </location>
</feature>
<dbReference type="GeneID" id="112907192"/>
<feature type="compositionally biased region" description="Pro residues" evidence="1">
    <location>
        <begin position="143"/>
        <end position="157"/>
    </location>
</feature>
<protein>
    <submittedName>
        <fullName evidence="3">Uncharacterized protein isoform X3</fullName>
    </submittedName>
</protein>
<dbReference type="RefSeq" id="XP_072601447.1">
    <property type="nucleotide sequence ID" value="XM_072745346.1"/>
</dbReference>
<feature type="compositionally biased region" description="Low complexity" evidence="1">
    <location>
        <begin position="56"/>
        <end position="65"/>
    </location>
</feature>
<reference evidence="3" key="1">
    <citation type="submission" date="2025-08" db="UniProtKB">
        <authorList>
            <consortium name="RefSeq"/>
        </authorList>
    </citation>
    <scope>IDENTIFICATION</scope>
    <source>
        <tissue evidence="3">Cell line</tissue>
    </source>
</reference>
<proteinExistence type="predicted"/>
<keyword evidence="2" id="KW-1185">Reference proteome</keyword>
<feature type="region of interest" description="Disordered" evidence="1">
    <location>
        <begin position="1"/>
        <end position="25"/>
    </location>
</feature>
<gene>
    <name evidence="3" type="primary">LOC112907192</name>
</gene>
<feature type="region of interest" description="Disordered" evidence="1">
    <location>
        <begin position="190"/>
        <end position="218"/>
    </location>
</feature>
<evidence type="ECO:0000313" key="3">
    <source>
        <dbReference type="RefSeq" id="XP_072601447.1"/>
    </source>
</evidence>
<evidence type="ECO:0000313" key="2">
    <source>
        <dbReference type="Proteomes" id="UP001652641"/>
    </source>
</evidence>
<sequence>MERARRAGGRPPAGPGRAARGCQAGAAASVPGAPAARLLVGGSAAAHRALRRRDALAPPRLSPRAAPRPRPPRIPPPAPRRPPAPGTPPSPRPPGRAGRPRAGARSPRPPGRQRARGCDRQAPAASAVWTRRGLGGGAAPAGTPCPPAGPAPRPTPAEPFRSLPPLGTKMRSPGCEEGRVPRRWRLPWLRPCPPLRKEQSSPTHHKTGTVPPHTSLKH</sequence>
<feature type="compositionally biased region" description="Low complexity" evidence="1">
    <location>
        <begin position="15"/>
        <end position="25"/>
    </location>
</feature>
<evidence type="ECO:0000256" key="1">
    <source>
        <dbReference type="SAM" id="MobiDB-lite"/>
    </source>
</evidence>
<name>A0ABM4ZFX0_VULVU</name>
<organism evidence="2 3">
    <name type="scientific">Vulpes vulpes</name>
    <name type="common">Red fox</name>
    <dbReference type="NCBI Taxonomy" id="9627"/>
    <lineage>
        <taxon>Eukaryota</taxon>
        <taxon>Metazoa</taxon>
        <taxon>Chordata</taxon>
        <taxon>Craniata</taxon>
        <taxon>Vertebrata</taxon>
        <taxon>Euteleostomi</taxon>
        <taxon>Mammalia</taxon>
        <taxon>Eutheria</taxon>
        <taxon>Laurasiatheria</taxon>
        <taxon>Carnivora</taxon>
        <taxon>Caniformia</taxon>
        <taxon>Canidae</taxon>
        <taxon>Vulpes</taxon>
    </lineage>
</organism>